<protein>
    <submittedName>
        <fullName evidence="1">Uncharacterized protein</fullName>
    </submittedName>
</protein>
<proteinExistence type="predicted"/>
<evidence type="ECO:0000313" key="1">
    <source>
        <dbReference type="EMBL" id="QHT87096.1"/>
    </source>
</evidence>
<organism evidence="1">
    <name type="scientific">viral metagenome</name>
    <dbReference type="NCBI Taxonomy" id="1070528"/>
    <lineage>
        <taxon>unclassified sequences</taxon>
        <taxon>metagenomes</taxon>
        <taxon>organismal metagenomes</taxon>
    </lineage>
</organism>
<accession>A0A6C0I415</accession>
<dbReference type="EMBL" id="MN740082">
    <property type="protein sequence ID" value="QHT87096.1"/>
    <property type="molecule type" value="Genomic_DNA"/>
</dbReference>
<sequence>MSWGTCYSGSNNIHFNFPPIMTDGRNYATWQPGAVVNEIIREKNNITSNSQYRQYLTHNATEVMQANLVGACDACGFNLNLISNDNNGNGNNGSITPFLFSSPWDQSQPFGYESSDLKNLYLSRYELQSRMMAPSLSQEQYLTGGYPNPNL</sequence>
<dbReference type="AlphaFoldDB" id="A0A6C0I415"/>
<name>A0A6C0I415_9ZZZZ</name>
<reference evidence="1" key="1">
    <citation type="journal article" date="2020" name="Nature">
        <title>Giant virus diversity and host interactions through global metagenomics.</title>
        <authorList>
            <person name="Schulz F."/>
            <person name="Roux S."/>
            <person name="Paez-Espino D."/>
            <person name="Jungbluth S."/>
            <person name="Walsh D.A."/>
            <person name="Denef V.J."/>
            <person name="McMahon K.D."/>
            <person name="Konstantinidis K.T."/>
            <person name="Eloe-Fadrosh E.A."/>
            <person name="Kyrpides N.C."/>
            <person name="Woyke T."/>
        </authorList>
    </citation>
    <scope>NUCLEOTIDE SEQUENCE</scope>
    <source>
        <strain evidence="1">GVMAG-M-3300023184-18</strain>
    </source>
</reference>